<dbReference type="EMBL" id="FONN01000005">
    <property type="protein sequence ID" value="SFE69080.1"/>
    <property type="molecule type" value="Genomic_DNA"/>
</dbReference>
<dbReference type="AlphaFoldDB" id="A0A1I2CMX5"/>
<accession>A0A1I2CMX5</accession>
<dbReference type="InterPro" id="IPR024775">
    <property type="entry name" value="DinB-like"/>
</dbReference>
<feature type="domain" description="DinB-like" evidence="1">
    <location>
        <begin position="11"/>
        <end position="143"/>
    </location>
</feature>
<keyword evidence="3" id="KW-1185">Reference proteome</keyword>
<dbReference type="Pfam" id="PF12867">
    <property type="entry name" value="DinB_2"/>
    <property type="match status" value="1"/>
</dbReference>
<name>A0A1I2CMX5_9BACL</name>
<proteinExistence type="predicted"/>
<reference evidence="3" key="1">
    <citation type="submission" date="2016-10" db="EMBL/GenBank/DDBJ databases">
        <authorList>
            <person name="Varghese N."/>
            <person name="Submissions S."/>
        </authorList>
    </citation>
    <scope>NUCLEOTIDE SEQUENCE [LARGE SCALE GENOMIC DNA]</scope>
    <source>
        <strain evidence="3">CGMCC 1.10223</strain>
    </source>
</reference>
<dbReference type="Proteomes" id="UP000183410">
    <property type="component" value="Unassembled WGS sequence"/>
</dbReference>
<gene>
    <name evidence="2" type="ORF">SAMN04487969_105141</name>
</gene>
<sequence length="159" mass="18623">MNAADLIIFNFEEVRRRSIKVWKAIPEDRLNWKPDEEALTCAGVIRHLLQGEFLFHQVLIGRGGKALTNLFNPFEAKEFISVDDDLEFAQPYREEFLKYIKTIHINDLENIEIDLYDAGGYIRPLGDMLLRIAYHEAVHTGQLLDYMRTMGIERPKIWD</sequence>
<protein>
    <submittedName>
        <fullName evidence="2">DinB superfamily protein</fullName>
    </submittedName>
</protein>
<dbReference type="SUPFAM" id="SSF109854">
    <property type="entry name" value="DinB/YfiT-like putative metalloenzymes"/>
    <property type="match status" value="1"/>
</dbReference>
<dbReference type="InterPro" id="IPR034660">
    <property type="entry name" value="DinB/YfiT-like"/>
</dbReference>
<evidence type="ECO:0000313" key="3">
    <source>
        <dbReference type="Proteomes" id="UP000183410"/>
    </source>
</evidence>
<organism evidence="2 3">
    <name type="scientific">Paenibacillus algorifonticola</name>
    <dbReference type="NCBI Taxonomy" id="684063"/>
    <lineage>
        <taxon>Bacteria</taxon>
        <taxon>Bacillati</taxon>
        <taxon>Bacillota</taxon>
        <taxon>Bacilli</taxon>
        <taxon>Bacillales</taxon>
        <taxon>Paenibacillaceae</taxon>
        <taxon>Paenibacillus</taxon>
    </lineage>
</organism>
<dbReference type="OrthoDB" id="119432at2"/>
<evidence type="ECO:0000259" key="1">
    <source>
        <dbReference type="Pfam" id="PF12867"/>
    </source>
</evidence>
<evidence type="ECO:0000313" key="2">
    <source>
        <dbReference type="EMBL" id="SFE69080.1"/>
    </source>
</evidence>
<dbReference type="RefSeq" id="WP_046231514.1">
    <property type="nucleotide sequence ID" value="NZ_FONN01000005.1"/>
</dbReference>
<dbReference type="Gene3D" id="1.20.120.450">
    <property type="entry name" value="dinb family like domain"/>
    <property type="match status" value="1"/>
</dbReference>